<dbReference type="EMBL" id="JGYK01000001">
    <property type="protein sequence ID" value="KFI40369.1"/>
    <property type="molecule type" value="Genomic_DNA"/>
</dbReference>
<reference evidence="2 3" key="1">
    <citation type="submission" date="2014-03" db="EMBL/GenBank/DDBJ databases">
        <title>Genomics of Bifidobacteria.</title>
        <authorList>
            <person name="Ventura M."/>
            <person name="Milani C."/>
            <person name="Lugli G.A."/>
        </authorList>
    </citation>
    <scope>NUCLEOTIDE SEQUENCE [LARGE SCALE GENOMIC DNA]</scope>
    <source>
        <strain evidence="2 3">DSM 22766</strain>
    </source>
</reference>
<name>A0A086Z1G9_9BIFI</name>
<feature type="region of interest" description="Disordered" evidence="1">
    <location>
        <begin position="1"/>
        <end position="22"/>
    </location>
</feature>
<dbReference type="STRING" id="1437605.AB656_03980"/>
<dbReference type="AlphaFoldDB" id="A0A086Z1G9"/>
<accession>A0A086Z1G9</accession>
<protein>
    <submittedName>
        <fullName evidence="2">Uncharacterized protein</fullName>
    </submittedName>
</protein>
<proteinExistence type="predicted"/>
<organism evidence="2 3">
    <name type="scientific">Bifidobacterium actinocoloniiforme DSM 22766</name>
    <dbReference type="NCBI Taxonomy" id="1437605"/>
    <lineage>
        <taxon>Bacteria</taxon>
        <taxon>Bacillati</taxon>
        <taxon>Actinomycetota</taxon>
        <taxon>Actinomycetes</taxon>
        <taxon>Bifidobacteriales</taxon>
        <taxon>Bifidobacteriaceae</taxon>
        <taxon>Bifidobacterium</taxon>
    </lineage>
</organism>
<comment type="caution">
    <text evidence="2">The sequence shown here is derived from an EMBL/GenBank/DDBJ whole genome shotgun (WGS) entry which is preliminary data.</text>
</comment>
<gene>
    <name evidence="2" type="ORF">BACT_1071</name>
</gene>
<evidence type="ECO:0000256" key="1">
    <source>
        <dbReference type="SAM" id="MobiDB-lite"/>
    </source>
</evidence>
<sequence>MDGMMGTAADYTGGGPDGMGHRQAYTRLRRGTVPDPYDPDHLVSGGWGQADTRAVYGTLASKASIEQPDPVRDEAISTAELILDDPDSDVQRGDRIKAEDGRIWDVQGYPHADRNPFTGWQPTLVCDLQEVIG</sequence>
<evidence type="ECO:0000313" key="2">
    <source>
        <dbReference type="EMBL" id="KFI40369.1"/>
    </source>
</evidence>
<dbReference type="Proteomes" id="UP000029015">
    <property type="component" value="Unassembled WGS sequence"/>
</dbReference>
<keyword evidence="3" id="KW-1185">Reference proteome</keyword>
<dbReference type="eggNOG" id="ENOG5031Y9P">
    <property type="taxonomic scope" value="Bacteria"/>
</dbReference>
<evidence type="ECO:0000313" key="3">
    <source>
        <dbReference type="Proteomes" id="UP000029015"/>
    </source>
</evidence>